<protein>
    <submittedName>
        <fullName evidence="2">Uncharacterized protein</fullName>
    </submittedName>
</protein>
<proteinExistence type="predicted"/>
<evidence type="ECO:0000313" key="2">
    <source>
        <dbReference type="EMBL" id="GAA0518439.1"/>
    </source>
</evidence>
<dbReference type="RefSeq" id="WP_343759955.1">
    <property type="nucleotide sequence ID" value="NZ_BAAADB010000029.1"/>
</dbReference>
<gene>
    <name evidence="2" type="ORF">GCM10008937_27490</name>
</gene>
<name>A0ABN1CG57_9DEIO</name>
<dbReference type="Proteomes" id="UP001500191">
    <property type="component" value="Unassembled WGS sequence"/>
</dbReference>
<keyword evidence="3" id="KW-1185">Reference proteome</keyword>
<accession>A0ABN1CG57</accession>
<reference evidence="2 3" key="1">
    <citation type="journal article" date="2019" name="Int. J. Syst. Evol. Microbiol.">
        <title>The Global Catalogue of Microorganisms (GCM) 10K type strain sequencing project: providing services to taxonomists for standard genome sequencing and annotation.</title>
        <authorList>
            <consortium name="The Broad Institute Genomics Platform"/>
            <consortium name="The Broad Institute Genome Sequencing Center for Infectious Disease"/>
            <person name="Wu L."/>
            <person name="Ma J."/>
        </authorList>
    </citation>
    <scope>NUCLEOTIDE SEQUENCE [LARGE SCALE GENOMIC DNA]</scope>
    <source>
        <strain evidence="2 3">JCM 14368</strain>
    </source>
</reference>
<evidence type="ECO:0000256" key="1">
    <source>
        <dbReference type="SAM" id="MobiDB-lite"/>
    </source>
</evidence>
<sequence>MSDDQKTTGQGGLPDDAGNGMSERSGHSDESGTGAQDTPLGSGAPATPGAVPEDQASGTGTTFGTDPDDDQRP</sequence>
<evidence type="ECO:0000313" key="3">
    <source>
        <dbReference type="Proteomes" id="UP001500191"/>
    </source>
</evidence>
<organism evidence="2 3">
    <name type="scientific">Deinococcus depolymerans</name>
    <dbReference type="NCBI Taxonomy" id="392408"/>
    <lineage>
        <taxon>Bacteria</taxon>
        <taxon>Thermotogati</taxon>
        <taxon>Deinococcota</taxon>
        <taxon>Deinococci</taxon>
        <taxon>Deinococcales</taxon>
        <taxon>Deinococcaceae</taxon>
        <taxon>Deinococcus</taxon>
    </lineage>
</organism>
<dbReference type="EMBL" id="BAAADB010000029">
    <property type="protein sequence ID" value="GAA0518439.1"/>
    <property type="molecule type" value="Genomic_DNA"/>
</dbReference>
<feature type="region of interest" description="Disordered" evidence="1">
    <location>
        <begin position="1"/>
        <end position="73"/>
    </location>
</feature>
<comment type="caution">
    <text evidence="2">The sequence shown here is derived from an EMBL/GenBank/DDBJ whole genome shotgun (WGS) entry which is preliminary data.</text>
</comment>